<dbReference type="PRINTS" id="PR00237">
    <property type="entry name" value="GPCRRHODOPSN"/>
</dbReference>
<keyword evidence="13" id="KW-1185">Reference proteome</keyword>
<dbReference type="InterPro" id="IPR000276">
    <property type="entry name" value="GPCR_Rhodpsn"/>
</dbReference>
<accession>A0AAU9WLK0</accession>
<keyword evidence="8" id="KW-0325">Glycoprotein</keyword>
<keyword evidence="2" id="KW-1003">Cell membrane</keyword>
<dbReference type="CDD" id="cd00637">
    <property type="entry name" value="7tm_classA_rhodopsin-like"/>
    <property type="match status" value="1"/>
</dbReference>
<evidence type="ECO:0000256" key="1">
    <source>
        <dbReference type="ARBA" id="ARBA00004651"/>
    </source>
</evidence>
<keyword evidence="4 10" id="KW-1133">Transmembrane helix</keyword>
<dbReference type="InterPro" id="IPR017452">
    <property type="entry name" value="GPCR_Rhodpsn_7TM"/>
</dbReference>
<keyword evidence="7" id="KW-0675">Receptor</keyword>
<feature type="transmembrane region" description="Helical" evidence="10">
    <location>
        <begin position="186"/>
        <end position="205"/>
    </location>
</feature>
<dbReference type="Pfam" id="PF00001">
    <property type="entry name" value="7tm_1"/>
    <property type="match status" value="1"/>
</dbReference>
<proteinExistence type="predicted"/>
<feature type="transmembrane region" description="Helical" evidence="10">
    <location>
        <begin position="299"/>
        <end position="323"/>
    </location>
</feature>
<evidence type="ECO:0000259" key="11">
    <source>
        <dbReference type="PROSITE" id="PS50262"/>
    </source>
</evidence>
<evidence type="ECO:0000256" key="2">
    <source>
        <dbReference type="ARBA" id="ARBA00022475"/>
    </source>
</evidence>
<organism evidence="12 13">
    <name type="scientific">Pocillopora meandrina</name>
    <dbReference type="NCBI Taxonomy" id="46732"/>
    <lineage>
        <taxon>Eukaryota</taxon>
        <taxon>Metazoa</taxon>
        <taxon>Cnidaria</taxon>
        <taxon>Anthozoa</taxon>
        <taxon>Hexacorallia</taxon>
        <taxon>Scleractinia</taxon>
        <taxon>Astrocoeniina</taxon>
        <taxon>Pocilloporidae</taxon>
        <taxon>Pocillopora</taxon>
    </lineage>
</organism>
<dbReference type="PROSITE" id="PS50262">
    <property type="entry name" value="G_PROTEIN_RECEP_F1_2"/>
    <property type="match status" value="1"/>
</dbReference>
<keyword evidence="5" id="KW-0297">G-protein coupled receptor</keyword>
<evidence type="ECO:0000256" key="8">
    <source>
        <dbReference type="ARBA" id="ARBA00023180"/>
    </source>
</evidence>
<evidence type="ECO:0000256" key="6">
    <source>
        <dbReference type="ARBA" id="ARBA00023136"/>
    </source>
</evidence>
<gene>
    <name evidence="12" type="ORF">PMEA_00007265</name>
</gene>
<keyword evidence="6 10" id="KW-0472">Membrane</keyword>
<feature type="transmembrane region" description="Helical" evidence="10">
    <location>
        <begin position="259"/>
        <end position="279"/>
    </location>
</feature>
<evidence type="ECO:0000313" key="12">
    <source>
        <dbReference type="EMBL" id="CAH3118291.1"/>
    </source>
</evidence>
<dbReference type="PANTHER" id="PTHR24246">
    <property type="entry name" value="OLFACTORY RECEPTOR AND ADENOSINE RECEPTOR"/>
    <property type="match status" value="1"/>
</dbReference>
<evidence type="ECO:0000313" key="13">
    <source>
        <dbReference type="Proteomes" id="UP001159428"/>
    </source>
</evidence>
<evidence type="ECO:0000256" key="5">
    <source>
        <dbReference type="ARBA" id="ARBA00023040"/>
    </source>
</evidence>
<comment type="caution">
    <text evidence="12">The sequence shown here is derived from an EMBL/GenBank/DDBJ whole genome shotgun (WGS) entry which is preliminary data.</text>
</comment>
<dbReference type="Proteomes" id="UP001159428">
    <property type="component" value="Unassembled WGS sequence"/>
</dbReference>
<protein>
    <recommendedName>
        <fullName evidence="11">G-protein coupled receptors family 1 profile domain-containing protein</fullName>
    </recommendedName>
</protein>
<dbReference type="Gene3D" id="1.20.1070.10">
    <property type="entry name" value="Rhodopsin 7-helix transmembrane proteins"/>
    <property type="match status" value="2"/>
</dbReference>
<keyword evidence="9" id="KW-0807">Transducer</keyword>
<feature type="transmembrane region" description="Helical" evidence="10">
    <location>
        <begin position="217"/>
        <end position="238"/>
    </location>
</feature>
<comment type="subcellular location">
    <subcellularLocation>
        <location evidence="1">Cell membrane</location>
        <topology evidence="1">Multi-pass membrane protein</topology>
    </subcellularLocation>
</comment>
<evidence type="ECO:0000256" key="3">
    <source>
        <dbReference type="ARBA" id="ARBA00022692"/>
    </source>
</evidence>
<dbReference type="GO" id="GO:0004930">
    <property type="term" value="F:G protein-coupled receptor activity"/>
    <property type="evidence" value="ECO:0007669"/>
    <property type="project" value="UniProtKB-KW"/>
</dbReference>
<name>A0AAU9WLK0_9CNID</name>
<dbReference type="EMBL" id="CALNXJ010000016">
    <property type="protein sequence ID" value="CAH3118291.1"/>
    <property type="molecule type" value="Genomic_DNA"/>
</dbReference>
<reference evidence="12 13" key="1">
    <citation type="submission" date="2022-05" db="EMBL/GenBank/DDBJ databases">
        <authorList>
            <consortium name="Genoscope - CEA"/>
            <person name="William W."/>
        </authorList>
    </citation>
    <scope>NUCLEOTIDE SEQUENCE [LARGE SCALE GENOMIC DNA]</scope>
</reference>
<feature type="transmembrane region" description="Helical" evidence="10">
    <location>
        <begin position="144"/>
        <end position="165"/>
    </location>
</feature>
<dbReference type="PANTHER" id="PTHR24246:SF27">
    <property type="entry name" value="ADENOSINE RECEPTOR, ISOFORM A"/>
    <property type="match status" value="1"/>
</dbReference>
<dbReference type="AlphaFoldDB" id="A0AAU9WLK0"/>
<dbReference type="SUPFAM" id="SSF81321">
    <property type="entry name" value="Family A G protein-coupled receptor-like"/>
    <property type="match status" value="1"/>
</dbReference>
<evidence type="ECO:0000256" key="4">
    <source>
        <dbReference type="ARBA" id="ARBA00022989"/>
    </source>
</evidence>
<evidence type="ECO:0000256" key="7">
    <source>
        <dbReference type="ARBA" id="ARBA00023170"/>
    </source>
</evidence>
<evidence type="ECO:0000256" key="9">
    <source>
        <dbReference type="ARBA" id="ARBA00023224"/>
    </source>
</evidence>
<dbReference type="GO" id="GO:0005886">
    <property type="term" value="C:plasma membrane"/>
    <property type="evidence" value="ECO:0007669"/>
    <property type="project" value="UniProtKB-SubCell"/>
</dbReference>
<sequence length="354" mass="40197">MTIVSYISVFITVRSNRHMHSNSAAGAREKKLTITLFTVIIGSLTAYFPLTIQLVRQRYYLAAIITYWKNSSSIIRGHLAHKSYYLCHAGTRTRRNVMEINFRRTSNCSKPSDIPLRAVAGPTFIQRVGATCNLWERAVWSEKYSYLTIALGQSLPYLSLLNLAVISLERAHATFFPFKYHAVKKWVYGVIVTVTWLMSATAALVGKDIGIKGRHTMYFSFFSVLLFVISVSYISIFNKVRFGHRSANQGAASVRERKLTSTLFMVTLASILTWFPLIIGRSLNSFNPQLLKKLNQRLAFHMFSGVLVLYLANSLINPIIYAMRLPELRQGIMKIVFFRNSNSSNQGDSPLRNL</sequence>
<feature type="domain" description="G-protein coupled receptors family 1 profile" evidence="11">
    <location>
        <begin position="157"/>
        <end position="321"/>
    </location>
</feature>
<evidence type="ECO:0000256" key="10">
    <source>
        <dbReference type="SAM" id="Phobius"/>
    </source>
</evidence>
<keyword evidence="3 10" id="KW-0812">Transmembrane</keyword>
<feature type="transmembrane region" description="Helical" evidence="10">
    <location>
        <begin position="32"/>
        <end position="50"/>
    </location>
</feature>